<keyword evidence="4" id="KW-1185">Reference proteome</keyword>
<dbReference type="AlphaFoldDB" id="A0A1G8GFZ4"/>
<dbReference type="InterPro" id="IPR050272">
    <property type="entry name" value="Isochorismatase-like_hydrls"/>
</dbReference>
<organism evidence="3 4">
    <name type="scientific">Pseudomonas panipatensis</name>
    <dbReference type="NCBI Taxonomy" id="428992"/>
    <lineage>
        <taxon>Bacteria</taxon>
        <taxon>Pseudomonadati</taxon>
        <taxon>Pseudomonadota</taxon>
        <taxon>Gammaproteobacteria</taxon>
        <taxon>Pseudomonadales</taxon>
        <taxon>Pseudomonadaceae</taxon>
        <taxon>Pseudomonas</taxon>
    </lineage>
</organism>
<evidence type="ECO:0000259" key="2">
    <source>
        <dbReference type="Pfam" id="PF00857"/>
    </source>
</evidence>
<dbReference type="GO" id="GO:0016787">
    <property type="term" value="F:hydrolase activity"/>
    <property type="evidence" value="ECO:0007669"/>
    <property type="project" value="UniProtKB-KW"/>
</dbReference>
<sequence>MSDSPKRALIVIDVQNEYFDGNLRIEYPPVSDSLANILRAMDAAHAAGIPVVLLKHLAPEGSPIFARGSHGAELHPQVAQRPYDLLLEKSKASALSGTGLGDWLRQRGIDTLSIVGYMTHNCDDATARQAAHEGWHVEFLDDASGSLPYANSAGNASAEEIHRVFSVVLHSSFATVLSTERWLAALNAGEAPPRDTIYASNQRALAARGR</sequence>
<dbReference type="PANTHER" id="PTHR43540">
    <property type="entry name" value="PEROXYUREIDOACRYLATE/UREIDOACRYLATE AMIDOHYDROLASE-RELATED"/>
    <property type="match status" value="1"/>
</dbReference>
<dbReference type="OrthoDB" id="1157330at2"/>
<dbReference type="CDD" id="cd01014">
    <property type="entry name" value="nicotinamidase_related"/>
    <property type="match status" value="1"/>
</dbReference>
<evidence type="ECO:0000256" key="1">
    <source>
        <dbReference type="ARBA" id="ARBA00022801"/>
    </source>
</evidence>
<dbReference type="EMBL" id="FNDS01000004">
    <property type="protein sequence ID" value="SDH93294.1"/>
    <property type="molecule type" value="Genomic_DNA"/>
</dbReference>
<protein>
    <submittedName>
        <fullName evidence="3">Nicotinamidase-related amidase</fullName>
    </submittedName>
</protein>
<evidence type="ECO:0000313" key="3">
    <source>
        <dbReference type="EMBL" id="SDH93294.1"/>
    </source>
</evidence>
<dbReference type="Pfam" id="PF00857">
    <property type="entry name" value="Isochorismatase"/>
    <property type="match status" value="1"/>
</dbReference>
<reference evidence="4" key="1">
    <citation type="submission" date="2016-10" db="EMBL/GenBank/DDBJ databases">
        <authorList>
            <person name="Varghese N."/>
            <person name="Submissions S."/>
        </authorList>
    </citation>
    <scope>NUCLEOTIDE SEQUENCE [LARGE SCALE GENOMIC DNA]</scope>
    <source>
        <strain evidence="4">CCM 7469</strain>
    </source>
</reference>
<keyword evidence="1" id="KW-0378">Hydrolase</keyword>
<dbReference type="Gene3D" id="3.40.50.850">
    <property type="entry name" value="Isochorismatase-like"/>
    <property type="match status" value="1"/>
</dbReference>
<dbReference type="InterPro" id="IPR000868">
    <property type="entry name" value="Isochorismatase-like_dom"/>
</dbReference>
<name>A0A1G8GFZ4_9PSED</name>
<dbReference type="InterPro" id="IPR036380">
    <property type="entry name" value="Isochorismatase-like_sf"/>
</dbReference>
<proteinExistence type="predicted"/>
<dbReference type="Proteomes" id="UP000199636">
    <property type="component" value="Unassembled WGS sequence"/>
</dbReference>
<accession>A0A1G8GFZ4</accession>
<evidence type="ECO:0000313" key="4">
    <source>
        <dbReference type="Proteomes" id="UP000199636"/>
    </source>
</evidence>
<dbReference type="SUPFAM" id="SSF52499">
    <property type="entry name" value="Isochorismatase-like hydrolases"/>
    <property type="match status" value="1"/>
</dbReference>
<gene>
    <name evidence="3" type="ORF">SAMN05216272_104239</name>
</gene>
<dbReference type="PANTHER" id="PTHR43540:SF6">
    <property type="entry name" value="ISOCHORISMATASE-LIKE DOMAIN-CONTAINING PROTEIN"/>
    <property type="match status" value="1"/>
</dbReference>
<dbReference type="RefSeq" id="WP_090262663.1">
    <property type="nucleotide sequence ID" value="NZ_FNDS01000004.1"/>
</dbReference>
<feature type="domain" description="Isochorismatase-like" evidence="2">
    <location>
        <begin position="8"/>
        <end position="179"/>
    </location>
</feature>
<dbReference type="STRING" id="428992.SAMN05216272_104239"/>